<evidence type="ECO:0000256" key="1">
    <source>
        <dbReference type="SAM" id="Phobius"/>
    </source>
</evidence>
<evidence type="ECO:0000313" key="3">
    <source>
        <dbReference type="Proteomes" id="UP000046155"/>
    </source>
</evidence>
<dbReference type="AlphaFoldDB" id="A0A0B7MHM4"/>
<keyword evidence="1" id="KW-0472">Membrane</keyword>
<reference evidence="3" key="1">
    <citation type="submission" date="2015-01" db="EMBL/GenBank/DDBJ databases">
        <authorList>
            <person name="Manzoor Shahid"/>
            <person name="Zubair Saima"/>
        </authorList>
    </citation>
    <scope>NUCLEOTIDE SEQUENCE [LARGE SCALE GENOMIC DNA]</scope>
    <source>
        <strain evidence="3">Sp3</strain>
    </source>
</reference>
<keyword evidence="3" id="KW-1185">Reference proteome</keyword>
<keyword evidence="1" id="KW-1133">Transmembrane helix</keyword>
<protein>
    <submittedName>
        <fullName evidence="2">Uncharacterized protein</fullName>
    </submittedName>
</protein>
<feature type="transmembrane region" description="Helical" evidence="1">
    <location>
        <begin position="65"/>
        <end position="87"/>
    </location>
</feature>
<sequence>MPLEGGRSMISTLPAPAATVGDPAVLEVTACQFLIVLLVSKELIRTIIHTPGKKLLSGILRGVYRTMYLVMVPQFFVFAIIVLTKIYQVVPSK</sequence>
<organism evidence="2 3">
    <name type="scientific">Syntrophaceticus schinkii</name>
    <dbReference type="NCBI Taxonomy" id="499207"/>
    <lineage>
        <taxon>Bacteria</taxon>
        <taxon>Bacillati</taxon>
        <taxon>Bacillota</taxon>
        <taxon>Clostridia</taxon>
        <taxon>Thermoanaerobacterales</taxon>
        <taxon>Thermoanaerobacterales Family III. Incertae Sedis</taxon>
        <taxon>Syntrophaceticus</taxon>
    </lineage>
</organism>
<evidence type="ECO:0000313" key="2">
    <source>
        <dbReference type="EMBL" id="CEO89565.1"/>
    </source>
</evidence>
<dbReference type="Proteomes" id="UP000046155">
    <property type="component" value="Unassembled WGS sequence"/>
</dbReference>
<proteinExistence type="predicted"/>
<name>A0A0B7MHM4_9FIRM</name>
<accession>A0A0B7MHM4</accession>
<gene>
    <name evidence="2" type="ORF">SSCH_520026</name>
</gene>
<keyword evidence="1" id="KW-0812">Transmembrane</keyword>
<dbReference type="EMBL" id="CDRZ01000250">
    <property type="protein sequence ID" value="CEO89565.1"/>
    <property type="molecule type" value="Genomic_DNA"/>
</dbReference>